<dbReference type="AlphaFoldDB" id="A0AAV7RET3"/>
<protein>
    <submittedName>
        <fullName evidence="2">Uncharacterized protein</fullName>
    </submittedName>
</protein>
<proteinExistence type="predicted"/>
<accession>A0AAV7RET3</accession>
<evidence type="ECO:0000313" key="3">
    <source>
        <dbReference type="Proteomes" id="UP001066276"/>
    </source>
</evidence>
<feature type="compositionally biased region" description="Low complexity" evidence="1">
    <location>
        <begin position="51"/>
        <end position="60"/>
    </location>
</feature>
<feature type="compositionally biased region" description="Basic and acidic residues" evidence="1">
    <location>
        <begin position="185"/>
        <end position="199"/>
    </location>
</feature>
<keyword evidence="3" id="KW-1185">Reference proteome</keyword>
<evidence type="ECO:0000313" key="2">
    <source>
        <dbReference type="EMBL" id="KAJ1151242.1"/>
    </source>
</evidence>
<reference evidence="2" key="1">
    <citation type="journal article" date="2022" name="bioRxiv">
        <title>Sequencing and chromosome-scale assembly of the giantPleurodeles waltlgenome.</title>
        <authorList>
            <person name="Brown T."/>
            <person name="Elewa A."/>
            <person name="Iarovenko S."/>
            <person name="Subramanian E."/>
            <person name="Araus A.J."/>
            <person name="Petzold A."/>
            <person name="Susuki M."/>
            <person name="Suzuki K.-i.T."/>
            <person name="Hayashi T."/>
            <person name="Toyoda A."/>
            <person name="Oliveira C."/>
            <person name="Osipova E."/>
            <person name="Leigh N.D."/>
            <person name="Simon A."/>
            <person name="Yun M.H."/>
        </authorList>
    </citation>
    <scope>NUCLEOTIDE SEQUENCE</scope>
    <source>
        <strain evidence="2">20211129_DDA</strain>
        <tissue evidence="2">Liver</tissue>
    </source>
</reference>
<feature type="compositionally biased region" description="Pro residues" evidence="1">
    <location>
        <begin position="97"/>
        <end position="109"/>
    </location>
</feature>
<organism evidence="2 3">
    <name type="scientific">Pleurodeles waltl</name>
    <name type="common">Iberian ribbed newt</name>
    <dbReference type="NCBI Taxonomy" id="8319"/>
    <lineage>
        <taxon>Eukaryota</taxon>
        <taxon>Metazoa</taxon>
        <taxon>Chordata</taxon>
        <taxon>Craniata</taxon>
        <taxon>Vertebrata</taxon>
        <taxon>Euteleostomi</taxon>
        <taxon>Amphibia</taxon>
        <taxon>Batrachia</taxon>
        <taxon>Caudata</taxon>
        <taxon>Salamandroidea</taxon>
        <taxon>Salamandridae</taxon>
        <taxon>Pleurodelinae</taxon>
        <taxon>Pleurodeles</taxon>
    </lineage>
</organism>
<name>A0AAV7RET3_PLEWA</name>
<feature type="region of interest" description="Disordered" evidence="1">
    <location>
        <begin position="1"/>
        <end position="199"/>
    </location>
</feature>
<sequence length="199" mass="21937">MRRGLREGRIPMSRLGPDRVEVSGDCPRPSAEHERAELHCGLEGREHSMRGAPGLGPLMTGLGGSHLQTPAGCLRRRLETSNKTDPTVEPITVVDPATPPEAAPTPPRGTPEEGAPKDAPPPETQRELEQMPVTGTKEGEEIKASAKAPVKAKRKKKGKQPKKKEESSGDVEEKEEAWHQVKSQRLRDKCREEKEEKER</sequence>
<dbReference type="EMBL" id="JANPWB010000009">
    <property type="protein sequence ID" value="KAJ1151242.1"/>
    <property type="molecule type" value="Genomic_DNA"/>
</dbReference>
<evidence type="ECO:0000256" key="1">
    <source>
        <dbReference type="SAM" id="MobiDB-lite"/>
    </source>
</evidence>
<gene>
    <name evidence="2" type="ORF">NDU88_004026</name>
</gene>
<feature type="compositionally biased region" description="Basic residues" evidence="1">
    <location>
        <begin position="150"/>
        <end position="162"/>
    </location>
</feature>
<comment type="caution">
    <text evidence="2">The sequence shown here is derived from an EMBL/GenBank/DDBJ whole genome shotgun (WGS) entry which is preliminary data.</text>
</comment>
<dbReference type="Proteomes" id="UP001066276">
    <property type="component" value="Chromosome 5"/>
</dbReference>
<feature type="compositionally biased region" description="Basic and acidic residues" evidence="1">
    <location>
        <begin position="30"/>
        <end position="49"/>
    </location>
</feature>